<evidence type="ECO:0000313" key="3">
    <source>
        <dbReference type="EMBL" id="AWH97497.1"/>
    </source>
</evidence>
<evidence type="ECO:0000259" key="2">
    <source>
        <dbReference type="Pfam" id="PF12697"/>
    </source>
</evidence>
<dbReference type="GO" id="GO:0003824">
    <property type="term" value="F:catalytic activity"/>
    <property type="evidence" value="ECO:0007669"/>
    <property type="project" value="UniProtKB-ARBA"/>
</dbReference>
<dbReference type="InterPro" id="IPR000073">
    <property type="entry name" value="AB_hydrolase_1"/>
</dbReference>
<dbReference type="Gene3D" id="3.40.50.1820">
    <property type="entry name" value="alpha/beta hydrolase"/>
    <property type="match status" value="1"/>
</dbReference>
<protein>
    <submittedName>
        <fullName evidence="3">Triacylglycerol lipase</fullName>
    </submittedName>
</protein>
<dbReference type="EMBL" id="CP015453">
    <property type="protein sequence ID" value="AWH97497.1"/>
    <property type="molecule type" value="Genomic_DNA"/>
</dbReference>
<dbReference type="InterPro" id="IPR029058">
    <property type="entry name" value="AB_hydrolase_fold"/>
</dbReference>
<feature type="domain" description="AB hydrolase-1" evidence="2">
    <location>
        <begin position="62"/>
        <end position="194"/>
    </location>
</feature>
<dbReference type="Pfam" id="PF12697">
    <property type="entry name" value="Abhydrolase_6"/>
    <property type="match status" value="1"/>
</dbReference>
<dbReference type="Proteomes" id="UP000244903">
    <property type="component" value="Chromosome"/>
</dbReference>
<sequence>MVIASAVPASAQSPTTQSPTEGPLPVPFDISAGVRAAIFPEIAPPGANDPTCRTTPERPRPVVLVNTTASTQAMAWQAGAPLLKNAGYCVYTFNYGNVTGLPGMPIQALGDIRESARVLQTVVDRALAETGAREVDLVGHSQGGGILSDYYLKVLGGHEKVHTKIAISPSSGTTLSMLAYFRSLIPVLGPIVYGSLEDATPGLIQQVVDSPLATEVYPGGVVSVPGVRIYSIITQYDQIITPFVRQFYSGPDATNIVLQDGCAADLSEHVATMYSERALRHVLNALAPAEATPVPCFPVAPYAPFVK</sequence>
<proteinExistence type="predicted"/>
<gene>
    <name evidence="3" type="ORF">A6048_14380</name>
</gene>
<dbReference type="KEGG" id="dpc:A6048_14380"/>
<evidence type="ECO:0000313" key="4">
    <source>
        <dbReference type="Proteomes" id="UP000244903"/>
    </source>
</evidence>
<dbReference type="SUPFAM" id="SSF53474">
    <property type="entry name" value="alpha/beta-Hydrolases"/>
    <property type="match status" value="1"/>
</dbReference>
<name>A0AAD0NQ40_9ACTN</name>
<organism evidence="3 4">
    <name type="scientific">Dietzia psychralcaliphila</name>
    <dbReference type="NCBI Taxonomy" id="139021"/>
    <lineage>
        <taxon>Bacteria</taxon>
        <taxon>Bacillati</taxon>
        <taxon>Actinomycetota</taxon>
        <taxon>Actinomycetes</taxon>
        <taxon>Mycobacteriales</taxon>
        <taxon>Dietziaceae</taxon>
        <taxon>Dietzia</taxon>
    </lineage>
</organism>
<dbReference type="AlphaFoldDB" id="A0AAD0NQ40"/>
<feature type="compositionally biased region" description="Polar residues" evidence="1">
    <location>
        <begin position="10"/>
        <end position="20"/>
    </location>
</feature>
<evidence type="ECO:0000256" key="1">
    <source>
        <dbReference type="SAM" id="MobiDB-lite"/>
    </source>
</evidence>
<keyword evidence="4" id="KW-1185">Reference proteome</keyword>
<feature type="region of interest" description="Disordered" evidence="1">
    <location>
        <begin position="1"/>
        <end position="24"/>
    </location>
</feature>
<reference evidence="3 4" key="1">
    <citation type="submission" date="2016-04" db="EMBL/GenBank/DDBJ databases">
        <title>Complete genome sequence of the haloalkaliphilic hydrocarbon-degrading bacterium Dietzia psychralcaliphila ILA-1T, isolated from a drain of a fish product-processing plant.</title>
        <authorList>
            <person name="Zhao J."/>
            <person name="Hu B."/>
            <person name="Geng S."/>
            <person name="Nie Y."/>
            <person name="Tang Y."/>
        </authorList>
    </citation>
    <scope>NUCLEOTIDE SEQUENCE [LARGE SCALE GENOMIC DNA]</scope>
    <source>
        <strain evidence="3 4">ILA-1</strain>
    </source>
</reference>
<accession>A0AAD0NQ40</accession>